<dbReference type="PANTHER" id="PTHR48112:SF5">
    <property type="entry name" value="BOX PROTEIN, PUTATIVE (AFU_ORTHOLOGUE AFUA_1G04550)-RELATED"/>
    <property type="match status" value="1"/>
</dbReference>
<accession>A0A9W9IQM9</accession>
<feature type="region of interest" description="Disordered" evidence="3">
    <location>
        <begin position="119"/>
        <end position="140"/>
    </location>
</feature>
<protein>
    <recommendedName>
        <fullName evidence="4">HMG box domain-containing protein</fullName>
    </recommendedName>
</protein>
<dbReference type="OrthoDB" id="5550281at2759"/>
<dbReference type="AlphaFoldDB" id="A0A9W9IQM9"/>
<dbReference type="Proteomes" id="UP001146351">
    <property type="component" value="Unassembled WGS sequence"/>
</dbReference>
<feature type="region of interest" description="Disordered" evidence="3">
    <location>
        <begin position="72"/>
        <end position="106"/>
    </location>
</feature>
<evidence type="ECO:0000313" key="5">
    <source>
        <dbReference type="EMBL" id="KAJ5183389.1"/>
    </source>
</evidence>
<reference evidence="5" key="2">
    <citation type="journal article" date="2023" name="IMA Fungus">
        <title>Comparative genomic study of the Penicillium genus elucidates a diverse pangenome and 15 lateral gene transfer events.</title>
        <authorList>
            <person name="Petersen C."/>
            <person name="Sorensen T."/>
            <person name="Nielsen M.R."/>
            <person name="Sondergaard T.E."/>
            <person name="Sorensen J.L."/>
            <person name="Fitzpatrick D.A."/>
            <person name="Frisvad J.C."/>
            <person name="Nielsen K.L."/>
        </authorList>
    </citation>
    <scope>NUCLEOTIDE SEQUENCE</scope>
    <source>
        <strain evidence="5">IBT 21917</strain>
    </source>
</reference>
<dbReference type="Gene3D" id="1.10.30.10">
    <property type="entry name" value="High mobility group box domain"/>
    <property type="match status" value="1"/>
</dbReference>
<evidence type="ECO:0000256" key="2">
    <source>
        <dbReference type="PROSITE-ProRule" id="PRU00267"/>
    </source>
</evidence>
<dbReference type="SMART" id="SM00398">
    <property type="entry name" value="HMG"/>
    <property type="match status" value="1"/>
</dbReference>
<dbReference type="PANTHER" id="PTHR48112">
    <property type="entry name" value="HIGH MOBILITY GROUP PROTEIN DSP1"/>
    <property type="match status" value="1"/>
</dbReference>
<feature type="compositionally biased region" description="Basic and acidic residues" evidence="3">
    <location>
        <begin position="125"/>
        <end position="140"/>
    </location>
</feature>
<dbReference type="EMBL" id="JAPQKO010000001">
    <property type="protein sequence ID" value="KAJ5183389.1"/>
    <property type="molecule type" value="Genomic_DNA"/>
</dbReference>
<evidence type="ECO:0000313" key="6">
    <source>
        <dbReference type="Proteomes" id="UP001146351"/>
    </source>
</evidence>
<proteinExistence type="predicted"/>
<evidence type="ECO:0000256" key="1">
    <source>
        <dbReference type="ARBA" id="ARBA00023125"/>
    </source>
</evidence>
<feature type="compositionally biased region" description="Acidic residues" evidence="3">
    <location>
        <begin position="191"/>
        <end position="212"/>
    </location>
</feature>
<dbReference type="SUPFAM" id="SSF47095">
    <property type="entry name" value="HMG-box"/>
    <property type="match status" value="1"/>
</dbReference>
<name>A0A9W9IQM9_9EURO</name>
<dbReference type="GO" id="GO:0003677">
    <property type="term" value="F:DNA binding"/>
    <property type="evidence" value="ECO:0007669"/>
    <property type="project" value="UniProtKB-UniRule"/>
</dbReference>
<dbReference type="Pfam" id="PF00505">
    <property type="entry name" value="HMG_box"/>
    <property type="match status" value="1"/>
</dbReference>
<feature type="compositionally biased region" description="Basic residues" evidence="3">
    <location>
        <begin position="273"/>
        <end position="283"/>
    </location>
</feature>
<reference evidence="5" key="1">
    <citation type="submission" date="2022-11" db="EMBL/GenBank/DDBJ databases">
        <authorList>
            <person name="Petersen C."/>
        </authorList>
    </citation>
    <scope>NUCLEOTIDE SEQUENCE</scope>
    <source>
        <strain evidence="5">IBT 21917</strain>
    </source>
</reference>
<dbReference type="PROSITE" id="PS50118">
    <property type="entry name" value="HMG_BOX_2"/>
    <property type="match status" value="1"/>
</dbReference>
<dbReference type="GO" id="GO:0005634">
    <property type="term" value="C:nucleus"/>
    <property type="evidence" value="ECO:0007669"/>
    <property type="project" value="UniProtKB-UniRule"/>
</dbReference>
<dbReference type="InterPro" id="IPR050342">
    <property type="entry name" value="HMGB"/>
</dbReference>
<keyword evidence="2" id="KW-0539">Nucleus</keyword>
<sequence length="283" mass="31148">MAPKHDSKADEATVSVNVDELRNSKDQVLMRLMAIQSYIADLSKSYLEHANNVINGESATIDIPPLPVLPNGLDLAPRSPGARSEAGEKKRKRRAHDPNAPKRPLTPYFLYMQNNRQKISQDLGSDVKPKDVSEEGTRRWQDMPAAQKEVWRQMYLANYEKYKGVVADYKAGKAAGDDDHDPAASQLQNDIDAENQEDSDDESSHDDSEDESSPSPAPAPKEKTPPPSGKRRRSTGKNAKAETSPVKQSSPQKKGKKNEPAPAPTAAPESTGKRKSKKRKSEA</sequence>
<evidence type="ECO:0000256" key="3">
    <source>
        <dbReference type="SAM" id="MobiDB-lite"/>
    </source>
</evidence>
<feature type="DNA-binding region" description="HMG box" evidence="2">
    <location>
        <begin position="101"/>
        <end position="170"/>
    </location>
</feature>
<keyword evidence="1 2" id="KW-0238">DNA-binding</keyword>
<dbReference type="InterPro" id="IPR009071">
    <property type="entry name" value="HMG_box_dom"/>
</dbReference>
<keyword evidence="6" id="KW-1185">Reference proteome</keyword>
<dbReference type="InterPro" id="IPR036910">
    <property type="entry name" value="HMG_box_dom_sf"/>
</dbReference>
<feature type="domain" description="HMG box" evidence="4">
    <location>
        <begin position="101"/>
        <end position="170"/>
    </location>
</feature>
<comment type="caution">
    <text evidence="5">The sequence shown here is derived from an EMBL/GenBank/DDBJ whole genome shotgun (WGS) entry which is preliminary data.</text>
</comment>
<evidence type="ECO:0000259" key="4">
    <source>
        <dbReference type="PROSITE" id="PS50118"/>
    </source>
</evidence>
<organism evidence="5 6">
    <name type="scientific">Penicillium capsulatum</name>
    <dbReference type="NCBI Taxonomy" id="69766"/>
    <lineage>
        <taxon>Eukaryota</taxon>
        <taxon>Fungi</taxon>
        <taxon>Dikarya</taxon>
        <taxon>Ascomycota</taxon>
        <taxon>Pezizomycotina</taxon>
        <taxon>Eurotiomycetes</taxon>
        <taxon>Eurotiomycetidae</taxon>
        <taxon>Eurotiales</taxon>
        <taxon>Aspergillaceae</taxon>
        <taxon>Penicillium</taxon>
    </lineage>
</organism>
<feature type="region of interest" description="Disordered" evidence="3">
    <location>
        <begin position="172"/>
        <end position="283"/>
    </location>
</feature>
<gene>
    <name evidence="5" type="ORF">N7492_001005</name>
</gene>